<dbReference type="OMA" id="DMVPTPY"/>
<dbReference type="PROSITE" id="PS00108">
    <property type="entry name" value="PROTEIN_KINASE_ST"/>
    <property type="match status" value="1"/>
</dbReference>
<feature type="region of interest" description="Disordered" evidence="14">
    <location>
        <begin position="359"/>
        <end position="403"/>
    </location>
</feature>
<evidence type="ECO:0000256" key="11">
    <source>
        <dbReference type="ARBA" id="ARBA00048367"/>
    </source>
</evidence>
<evidence type="ECO:0000256" key="2">
    <source>
        <dbReference type="ARBA" id="ARBA00006485"/>
    </source>
</evidence>
<feature type="binding site" evidence="12">
    <location>
        <position position="81"/>
    </location>
    <ligand>
        <name>ATP</name>
        <dbReference type="ChEBI" id="CHEBI:30616"/>
    </ligand>
</feature>
<evidence type="ECO:0000313" key="16">
    <source>
        <dbReference type="EMBL" id="KNE61242.1"/>
    </source>
</evidence>
<dbReference type="GO" id="GO:0005524">
    <property type="term" value="F:ATP binding"/>
    <property type="evidence" value="ECO:0007669"/>
    <property type="project" value="UniProtKB-UniRule"/>
</dbReference>
<dbReference type="FunFam" id="1.10.510.10:FF:000624">
    <property type="entry name" value="Mitogen-activated protein kinase"/>
    <property type="match status" value="1"/>
</dbReference>
<dbReference type="OrthoDB" id="1732493at2759"/>
<name>A0A0L0SFL0_ALLM3</name>
<reference evidence="17" key="2">
    <citation type="submission" date="2009-11" db="EMBL/GenBank/DDBJ databases">
        <title>The Genome Sequence of Allomyces macrogynus strain ATCC 38327.</title>
        <authorList>
            <consortium name="The Broad Institute Genome Sequencing Platform"/>
            <person name="Russ C."/>
            <person name="Cuomo C."/>
            <person name="Shea T."/>
            <person name="Young S.K."/>
            <person name="Zeng Q."/>
            <person name="Koehrsen M."/>
            <person name="Haas B."/>
            <person name="Borodovsky M."/>
            <person name="Guigo R."/>
            <person name="Alvarado L."/>
            <person name="Berlin A."/>
            <person name="Borenstein D."/>
            <person name="Chen Z."/>
            <person name="Engels R."/>
            <person name="Freedman E."/>
            <person name="Gellesch M."/>
            <person name="Goldberg J."/>
            <person name="Griggs A."/>
            <person name="Gujja S."/>
            <person name="Heiman D."/>
            <person name="Hepburn T."/>
            <person name="Howarth C."/>
            <person name="Jen D."/>
            <person name="Larson L."/>
            <person name="Lewis B."/>
            <person name="Mehta T."/>
            <person name="Park D."/>
            <person name="Pearson M."/>
            <person name="Roberts A."/>
            <person name="Saif S."/>
            <person name="Shenoy N."/>
            <person name="Sisk P."/>
            <person name="Stolte C."/>
            <person name="Sykes S."/>
            <person name="Walk T."/>
            <person name="White J."/>
            <person name="Yandava C."/>
            <person name="Burger G."/>
            <person name="Gray M.W."/>
            <person name="Holland P.W.H."/>
            <person name="King N."/>
            <person name="Lang F.B.F."/>
            <person name="Roger A.J."/>
            <person name="Ruiz-Trillo I."/>
            <person name="Lander E."/>
            <person name="Nusbaum C."/>
        </authorList>
    </citation>
    <scope>NUCLEOTIDE SEQUENCE [LARGE SCALE GENOMIC DNA]</scope>
    <source>
        <strain evidence="17">ATCC 38327</strain>
    </source>
</reference>
<dbReference type="Pfam" id="PF00069">
    <property type="entry name" value="Pkinase"/>
    <property type="match status" value="1"/>
</dbReference>
<dbReference type="GO" id="GO:0007346">
    <property type="term" value="P:regulation of mitotic cell cycle"/>
    <property type="evidence" value="ECO:0007669"/>
    <property type="project" value="TreeGrafter"/>
</dbReference>
<protein>
    <recommendedName>
        <fullName evidence="3">cyclin-dependent kinase</fullName>
        <ecNumber evidence="3">2.7.11.22</ecNumber>
    </recommendedName>
</protein>
<evidence type="ECO:0000256" key="9">
    <source>
        <dbReference type="ARBA" id="ARBA00023242"/>
    </source>
</evidence>
<feature type="domain" description="Protein kinase" evidence="15">
    <location>
        <begin position="50"/>
        <end position="336"/>
    </location>
</feature>
<keyword evidence="17" id="KW-1185">Reference proteome</keyword>
<dbReference type="AlphaFoldDB" id="A0A0L0SFL0"/>
<dbReference type="GO" id="GO:0004693">
    <property type="term" value="F:cyclin-dependent protein serine/threonine kinase activity"/>
    <property type="evidence" value="ECO:0007669"/>
    <property type="project" value="UniProtKB-EC"/>
</dbReference>
<dbReference type="PROSITE" id="PS00107">
    <property type="entry name" value="PROTEIN_KINASE_ATP"/>
    <property type="match status" value="1"/>
</dbReference>
<dbReference type="InterPro" id="IPR008271">
    <property type="entry name" value="Ser/Thr_kinase_AS"/>
</dbReference>
<comment type="catalytic activity">
    <reaction evidence="11">
        <text>L-seryl-[protein] + ATP = O-phospho-L-seryl-[protein] + ADP + H(+)</text>
        <dbReference type="Rhea" id="RHEA:17989"/>
        <dbReference type="Rhea" id="RHEA-COMP:9863"/>
        <dbReference type="Rhea" id="RHEA-COMP:11604"/>
        <dbReference type="ChEBI" id="CHEBI:15378"/>
        <dbReference type="ChEBI" id="CHEBI:29999"/>
        <dbReference type="ChEBI" id="CHEBI:30616"/>
        <dbReference type="ChEBI" id="CHEBI:83421"/>
        <dbReference type="ChEBI" id="CHEBI:456216"/>
        <dbReference type="EC" id="2.7.11.22"/>
    </reaction>
</comment>
<dbReference type="GO" id="GO:0005634">
    <property type="term" value="C:nucleus"/>
    <property type="evidence" value="ECO:0007669"/>
    <property type="project" value="UniProtKB-SubCell"/>
</dbReference>
<evidence type="ECO:0000256" key="5">
    <source>
        <dbReference type="ARBA" id="ARBA00022679"/>
    </source>
</evidence>
<dbReference type="EC" id="2.7.11.22" evidence="3"/>
<comment type="similarity">
    <text evidence="2">Belongs to the protein kinase superfamily. CMGC Ser/Thr protein kinase family. CDC2/CDKX subfamily.</text>
</comment>
<dbReference type="FunFam" id="3.30.200.20:FF:000124">
    <property type="entry name" value="Cyclin-dependent kinase 4"/>
    <property type="match status" value="1"/>
</dbReference>
<dbReference type="PROSITE" id="PS50011">
    <property type="entry name" value="PROTEIN_KINASE_DOM"/>
    <property type="match status" value="1"/>
</dbReference>
<dbReference type="Proteomes" id="UP000054350">
    <property type="component" value="Unassembled WGS sequence"/>
</dbReference>
<dbReference type="EMBL" id="GG745337">
    <property type="protein sequence ID" value="KNE61242.1"/>
    <property type="molecule type" value="Genomic_DNA"/>
</dbReference>
<feature type="region of interest" description="Disordered" evidence="14">
    <location>
        <begin position="1"/>
        <end position="20"/>
    </location>
</feature>
<dbReference type="PANTHER" id="PTHR24056">
    <property type="entry name" value="CELL DIVISION PROTEIN KINASE"/>
    <property type="match status" value="1"/>
</dbReference>
<keyword evidence="4 13" id="KW-0723">Serine/threonine-protein kinase</keyword>
<keyword evidence="5" id="KW-0808">Transferase</keyword>
<evidence type="ECO:0000256" key="10">
    <source>
        <dbReference type="ARBA" id="ARBA00047811"/>
    </source>
</evidence>
<dbReference type="InterPro" id="IPR011009">
    <property type="entry name" value="Kinase-like_dom_sf"/>
</dbReference>
<dbReference type="PANTHER" id="PTHR24056:SF508">
    <property type="entry name" value="CYCLIN-DEPENDENT KINASE 10"/>
    <property type="match status" value="1"/>
</dbReference>
<dbReference type="Gene3D" id="1.10.510.10">
    <property type="entry name" value="Transferase(Phosphotransferase) domain 1"/>
    <property type="match status" value="1"/>
</dbReference>
<evidence type="ECO:0000256" key="4">
    <source>
        <dbReference type="ARBA" id="ARBA00022527"/>
    </source>
</evidence>
<dbReference type="InterPro" id="IPR050108">
    <property type="entry name" value="CDK"/>
</dbReference>
<dbReference type="STRING" id="578462.A0A0L0SFL0"/>
<dbReference type="Gene3D" id="3.30.200.20">
    <property type="entry name" value="Phosphorylase Kinase, domain 1"/>
    <property type="match status" value="1"/>
</dbReference>
<evidence type="ECO:0000256" key="7">
    <source>
        <dbReference type="ARBA" id="ARBA00022777"/>
    </source>
</evidence>
<keyword evidence="8 12" id="KW-0067">ATP-binding</keyword>
<comment type="subcellular location">
    <subcellularLocation>
        <location evidence="1">Nucleus</location>
    </subcellularLocation>
</comment>
<dbReference type="SMART" id="SM00220">
    <property type="entry name" value="S_TKc"/>
    <property type="match status" value="1"/>
</dbReference>
<keyword evidence="6 12" id="KW-0547">Nucleotide-binding</keyword>
<dbReference type="InterPro" id="IPR017441">
    <property type="entry name" value="Protein_kinase_ATP_BS"/>
</dbReference>
<organism evidence="16 17">
    <name type="scientific">Allomyces macrogynus (strain ATCC 38327)</name>
    <name type="common">Allomyces javanicus var. macrogynus</name>
    <dbReference type="NCBI Taxonomy" id="578462"/>
    <lineage>
        <taxon>Eukaryota</taxon>
        <taxon>Fungi</taxon>
        <taxon>Fungi incertae sedis</taxon>
        <taxon>Blastocladiomycota</taxon>
        <taxon>Blastocladiomycetes</taxon>
        <taxon>Blastocladiales</taxon>
        <taxon>Blastocladiaceae</taxon>
        <taxon>Allomyces</taxon>
    </lineage>
</organism>
<evidence type="ECO:0000256" key="1">
    <source>
        <dbReference type="ARBA" id="ARBA00004123"/>
    </source>
</evidence>
<evidence type="ECO:0000256" key="3">
    <source>
        <dbReference type="ARBA" id="ARBA00012425"/>
    </source>
</evidence>
<evidence type="ECO:0000313" key="17">
    <source>
        <dbReference type="Proteomes" id="UP000054350"/>
    </source>
</evidence>
<accession>A0A0L0SFL0</accession>
<evidence type="ECO:0000256" key="14">
    <source>
        <dbReference type="SAM" id="MobiDB-lite"/>
    </source>
</evidence>
<keyword evidence="7 16" id="KW-0418">Kinase</keyword>
<dbReference type="eggNOG" id="KOG0663">
    <property type="taxonomic scope" value="Eukaryota"/>
</dbReference>
<proteinExistence type="inferred from homology"/>
<dbReference type="SUPFAM" id="SSF56112">
    <property type="entry name" value="Protein kinase-like (PK-like)"/>
    <property type="match status" value="1"/>
</dbReference>
<reference evidence="16 17" key="1">
    <citation type="submission" date="2009-11" db="EMBL/GenBank/DDBJ databases">
        <title>Annotation of Allomyces macrogynus ATCC 38327.</title>
        <authorList>
            <consortium name="The Broad Institute Genome Sequencing Platform"/>
            <person name="Russ C."/>
            <person name="Cuomo C."/>
            <person name="Burger G."/>
            <person name="Gray M.W."/>
            <person name="Holland P.W.H."/>
            <person name="King N."/>
            <person name="Lang F.B.F."/>
            <person name="Roger A.J."/>
            <person name="Ruiz-Trillo I."/>
            <person name="Young S.K."/>
            <person name="Zeng Q."/>
            <person name="Gargeya S."/>
            <person name="Fitzgerald M."/>
            <person name="Haas B."/>
            <person name="Abouelleil A."/>
            <person name="Alvarado L."/>
            <person name="Arachchi H.M."/>
            <person name="Berlin A."/>
            <person name="Chapman S.B."/>
            <person name="Gearin G."/>
            <person name="Goldberg J."/>
            <person name="Griggs A."/>
            <person name="Gujja S."/>
            <person name="Hansen M."/>
            <person name="Heiman D."/>
            <person name="Howarth C."/>
            <person name="Larimer J."/>
            <person name="Lui A."/>
            <person name="MacDonald P.J.P."/>
            <person name="McCowen C."/>
            <person name="Montmayeur A."/>
            <person name="Murphy C."/>
            <person name="Neiman D."/>
            <person name="Pearson M."/>
            <person name="Priest M."/>
            <person name="Roberts A."/>
            <person name="Saif S."/>
            <person name="Shea T."/>
            <person name="Sisk P."/>
            <person name="Stolte C."/>
            <person name="Sykes S."/>
            <person name="Wortman J."/>
            <person name="Nusbaum C."/>
            <person name="Birren B."/>
        </authorList>
    </citation>
    <scope>NUCLEOTIDE SEQUENCE [LARGE SCALE GENOMIC DNA]</scope>
    <source>
        <strain evidence="16 17">ATCC 38327</strain>
    </source>
</reference>
<dbReference type="InterPro" id="IPR000719">
    <property type="entry name" value="Prot_kinase_dom"/>
</dbReference>
<evidence type="ECO:0000256" key="6">
    <source>
        <dbReference type="ARBA" id="ARBA00022741"/>
    </source>
</evidence>
<evidence type="ECO:0000256" key="12">
    <source>
        <dbReference type="PROSITE-ProRule" id="PRU10141"/>
    </source>
</evidence>
<sequence>MSRASKHPSNGPPPERQFPSTTTFVTQRENCRLPGANGGFFGNCRNIEDYVKGQKVGEGTYGVVYRVKDSHQEQGPDYAVKRIRMDNDNDGFPIPSIREVSLLRQLKHKNVVRVQEVVVGSKLDHTFMLMEFCDRDLATMLDRLPEPLAPREVQCLMRQLLEGMMYLHNNFVIHRDLKLANLLLTHEGILKIADFGLARKFGLPAKPMTPRVVTLWYRAPELLLGEKLYTIAIDNWSIGCIFGELVINAPLVPGKTEMDQIDLIFQLIGSPTEDSWPGWTQLPQAKVLSLPADIPSNLSVKFEKLDALGFELLQSFLTYNPAQRMTTARALNHRYFRDAPLGEHVLLQNRHIYAQMEQSRGSMSGLPPPGAAACQSGGGPAGPGGPHGGGPYRSHEAKRRRKM</sequence>
<evidence type="ECO:0000256" key="8">
    <source>
        <dbReference type="ARBA" id="ARBA00022840"/>
    </source>
</evidence>
<evidence type="ECO:0000259" key="15">
    <source>
        <dbReference type="PROSITE" id="PS50011"/>
    </source>
</evidence>
<keyword evidence="9" id="KW-0539">Nucleus</keyword>
<feature type="compositionally biased region" description="Gly residues" evidence="14">
    <location>
        <begin position="376"/>
        <end position="391"/>
    </location>
</feature>
<comment type="catalytic activity">
    <reaction evidence="10">
        <text>L-threonyl-[protein] + ATP = O-phospho-L-threonyl-[protein] + ADP + H(+)</text>
        <dbReference type="Rhea" id="RHEA:46608"/>
        <dbReference type="Rhea" id="RHEA-COMP:11060"/>
        <dbReference type="Rhea" id="RHEA-COMP:11605"/>
        <dbReference type="ChEBI" id="CHEBI:15378"/>
        <dbReference type="ChEBI" id="CHEBI:30013"/>
        <dbReference type="ChEBI" id="CHEBI:30616"/>
        <dbReference type="ChEBI" id="CHEBI:61977"/>
        <dbReference type="ChEBI" id="CHEBI:456216"/>
        <dbReference type="EC" id="2.7.11.22"/>
    </reaction>
</comment>
<evidence type="ECO:0000256" key="13">
    <source>
        <dbReference type="RuleBase" id="RU000304"/>
    </source>
</evidence>
<gene>
    <name evidence="16" type="ORF">AMAG_06990</name>
</gene>
<dbReference type="VEuPathDB" id="FungiDB:AMAG_06990"/>